<reference evidence="1 2" key="1">
    <citation type="journal article" date="2007" name="Science">
        <title>The Chlamydomonas genome reveals the evolution of key animal and plant functions.</title>
        <authorList>
            <person name="Merchant S.S."/>
            <person name="Prochnik S.E."/>
            <person name="Vallon O."/>
            <person name="Harris E.H."/>
            <person name="Karpowicz S.J."/>
            <person name="Witman G.B."/>
            <person name="Terry A."/>
            <person name="Salamov A."/>
            <person name="Fritz-Laylin L.K."/>
            <person name="Marechal-Drouard L."/>
            <person name="Marshall W.F."/>
            <person name="Qu L.H."/>
            <person name="Nelson D.R."/>
            <person name="Sanderfoot A.A."/>
            <person name="Spalding M.H."/>
            <person name="Kapitonov V.V."/>
            <person name="Ren Q."/>
            <person name="Ferris P."/>
            <person name="Lindquist E."/>
            <person name="Shapiro H."/>
            <person name="Lucas S.M."/>
            <person name="Grimwood J."/>
            <person name="Schmutz J."/>
            <person name="Cardol P."/>
            <person name="Cerutti H."/>
            <person name="Chanfreau G."/>
            <person name="Chen C.L."/>
            <person name="Cognat V."/>
            <person name="Croft M.T."/>
            <person name="Dent R."/>
            <person name="Dutcher S."/>
            <person name="Fernandez E."/>
            <person name="Fukuzawa H."/>
            <person name="Gonzalez-Ballester D."/>
            <person name="Gonzalez-Halphen D."/>
            <person name="Hallmann A."/>
            <person name="Hanikenne M."/>
            <person name="Hippler M."/>
            <person name="Inwood W."/>
            <person name="Jabbari K."/>
            <person name="Kalanon M."/>
            <person name="Kuras R."/>
            <person name="Lefebvre P.A."/>
            <person name="Lemaire S.D."/>
            <person name="Lobanov A.V."/>
            <person name="Lohr M."/>
            <person name="Manuell A."/>
            <person name="Meier I."/>
            <person name="Mets L."/>
            <person name="Mittag M."/>
            <person name="Mittelmeier T."/>
            <person name="Moroney J.V."/>
            <person name="Moseley J."/>
            <person name="Napoli C."/>
            <person name="Nedelcu A.M."/>
            <person name="Niyogi K."/>
            <person name="Novoselov S.V."/>
            <person name="Paulsen I.T."/>
            <person name="Pazour G."/>
            <person name="Purton S."/>
            <person name="Ral J.P."/>
            <person name="Riano-Pachon D.M."/>
            <person name="Riekhof W."/>
            <person name="Rymarquis L."/>
            <person name="Schroda M."/>
            <person name="Stern D."/>
            <person name="Umen J."/>
            <person name="Willows R."/>
            <person name="Wilson N."/>
            <person name="Zimmer S.L."/>
            <person name="Allmer J."/>
            <person name="Balk J."/>
            <person name="Bisova K."/>
            <person name="Chen C.J."/>
            <person name="Elias M."/>
            <person name="Gendler K."/>
            <person name="Hauser C."/>
            <person name="Lamb M.R."/>
            <person name="Ledford H."/>
            <person name="Long J.C."/>
            <person name="Minagawa J."/>
            <person name="Page M.D."/>
            <person name="Pan J."/>
            <person name="Pootakham W."/>
            <person name="Roje S."/>
            <person name="Rose A."/>
            <person name="Stahlberg E."/>
            <person name="Terauchi A.M."/>
            <person name="Yang P."/>
            <person name="Ball S."/>
            <person name="Bowler C."/>
            <person name="Dieckmann C.L."/>
            <person name="Gladyshev V.N."/>
            <person name="Green P."/>
            <person name="Jorgensen R."/>
            <person name="Mayfield S."/>
            <person name="Mueller-Roeber B."/>
            <person name="Rajamani S."/>
            <person name="Sayre R.T."/>
            <person name="Brokstein P."/>
            <person name="Dubchak I."/>
            <person name="Goodstein D."/>
            <person name="Hornick L."/>
            <person name="Huang Y.W."/>
            <person name="Jhaveri J."/>
            <person name="Luo Y."/>
            <person name="Martinez D."/>
            <person name="Ngau W.C."/>
            <person name="Otillar B."/>
            <person name="Poliakov A."/>
            <person name="Porter A."/>
            <person name="Szajkowski L."/>
            <person name="Werner G."/>
            <person name="Zhou K."/>
            <person name="Grigoriev I.V."/>
            <person name="Rokhsar D.S."/>
            <person name="Grossman A.R."/>
        </authorList>
    </citation>
    <scope>NUCLEOTIDE SEQUENCE [LARGE SCALE GENOMIC DNA]</scope>
    <source>
        <strain evidence="2">CC-503</strain>
    </source>
</reference>
<name>A0A2K3CX76_CHLRE</name>
<keyword evidence="2" id="KW-1185">Reference proteome</keyword>
<organism evidence="1 2">
    <name type="scientific">Chlamydomonas reinhardtii</name>
    <name type="common">Chlamydomonas smithii</name>
    <dbReference type="NCBI Taxonomy" id="3055"/>
    <lineage>
        <taxon>Eukaryota</taxon>
        <taxon>Viridiplantae</taxon>
        <taxon>Chlorophyta</taxon>
        <taxon>core chlorophytes</taxon>
        <taxon>Chlorophyceae</taxon>
        <taxon>CS clade</taxon>
        <taxon>Chlamydomonadales</taxon>
        <taxon>Chlamydomonadaceae</taxon>
        <taxon>Chlamydomonas</taxon>
    </lineage>
</organism>
<accession>A0A2K3CX76</accession>
<dbReference type="InParanoid" id="A0A2K3CX76"/>
<dbReference type="GeneID" id="66056161"/>
<sequence>MWRQPEPRHPAPRLRRCIAVDLNVVLGEFEDPDGAVVYIDAAQGLECGGCGDWSHRRRLGLAAAA</sequence>
<protein>
    <submittedName>
        <fullName evidence="1">Uncharacterized protein</fullName>
    </submittedName>
</protein>
<dbReference type="RefSeq" id="XP_042916647.1">
    <property type="nucleotide sequence ID" value="XM_043069975.1"/>
</dbReference>
<dbReference type="AlphaFoldDB" id="A0A2K3CX76"/>
<dbReference type="KEGG" id="cre:CHLRE_14g610615v5"/>
<evidence type="ECO:0000313" key="1">
    <source>
        <dbReference type="EMBL" id="PNW72891.1"/>
    </source>
</evidence>
<gene>
    <name evidence="1" type="ORF">CHLRE_14g610615v5</name>
</gene>
<evidence type="ECO:0000313" key="2">
    <source>
        <dbReference type="Proteomes" id="UP000006906"/>
    </source>
</evidence>
<proteinExistence type="predicted"/>
<dbReference type="EMBL" id="CM008975">
    <property type="protein sequence ID" value="PNW72891.1"/>
    <property type="molecule type" value="Genomic_DNA"/>
</dbReference>
<dbReference type="OrthoDB" id="536189at2759"/>
<dbReference type="Gramene" id="PNW72891">
    <property type="protein sequence ID" value="PNW72891"/>
    <property type="gene ID" value="CHLRE_14g610615v5"/>
</dbReference>
<dbReference type="Proteomes" id="UP000006906">
    <property type="component" value="Chromosome 14"/>
</dbReference>